<evidence type="ECO:0000313" key="2">
    <source>
        <dbReference type="Proteomes" id="UP000275846"/>
    </source>
</evidence>
<reference evidence="3" key="1">
    <citation type="submission" date="2016-06" db="UniProtKB">
        <authorList>
            <consortium name="WormBaseParasite"/>
        </authorList>
    </citation>
    <scope>IDENTIFICATION</scope>
</reference>
<proteinExistence type="predicted"/>
<name>A0A183SCF5_SCHSO</name>
<keyword evidence="2" id="KW-1185">Reference proteome</keyword>
<sequence length="134" mass="15308">MISVDRKEFLQNLDLNLLVGWFGAMGSCSVVQCSHAATFVRDGLVAKSIPRFPENRRFEVSIVFSAYQLVEKWQLTVFFFLHHELDVREDRAQIHCGILNLVSTDDDKCVITILYPQSWSVGVDSQHLQLLHTA</sequence>
<evidence type="ECO:0000313" key="3">
    <source>
        <dbReference type="WBParaSite" id="SSLN_0000197101-mRNA-1"/>
    </source>
</evidence>
<protein>
    <submittedName>
        <fullName evidence="1 3">Uncharacterized protein</fullName>
    </submittedName>
</protein>
<dbReference type="OrthoDB" id="10457581at2759"/>
<dbReference type="Proteomes" id="UP000275846">
    <property type="component" value="Unassembled WGS sequence"/>
</dbReference>
<dbReference type="PROSITE" id="PS51257">
    <property type="entry name" value="PROKAR_LIPOPROTEIN"/>
    <property type="match status" value="1"/>
</dbReference>
<dbReference type="AlphaFoldDB" id="A0A183SCF5"/>
<gene>
    <name evidence="1" type="ORF">SSLN_LOCUS1903</name>
</gene>
<evidence type="ECO:0000313" key="1">
    <source>
        <dbReference type="EMBL" id="VDL88288.1"/>
    </source>
</evidence>
<accession>A0A183SCF5</accession>
<reference evidence="1 2" key="2">
    <citation type="submission" date="2018-11" db="EMBL/GenBank/DDBJ databases">
        <authorList>
            <consortium name="Pathogen Informatics"/>
        </authorList>
    </citation>
    <scope>NUCLEOTIDE SEQUENCE [LARGE SCALE GENOMIC DNA]</scope>
    <source>
        <strain evidence="1 2">NST_G2</strain>
    </source>
</reference>
<dbReference type="EMBL" id="UYSU01009240">
    <property type="protein sequence ID" value="VDL88288.1"/>
    <property type="molecule type" value="Genomic_DNA"/>
</dbReference>
<organism evidence="3">
    <name type="scientific">Schistocephalus solidus</name>
    <name type="common">Tapeworm</name>
    <dbReference type="NCBI Taxonomy" id="70667"/>
    <lineage>
        <taxon>Eukaryota</taxon>
        <taxon>Metazoa</taxon>
        <taxon>Spiralia</taxon>
        <taxon>Lophotrochozoa</taxon>
        <taxon>Platyhelminthes</taxon>
        <taxon>Cestoda</taxon>
        <taxon>Eucestoda</taxon>
        <taxon>Diphyllobothriidea</taxon>
        <taxon>Diphyllobothriidae</taxon>
        <taxon>Schistocephalus</taxon>
    </lineage>
</organism>
<dbReference type="WBParaSite" id="SSLN_0000197101-mRNA-1">
    <property type="protein sequence ID" value="SSLN_0000197101-mRNA-1"/>
    <property type="gene ID" value="SSLN_0000197101"/>
</dbReference>